<keyword evidence="3" id="KW-0969">Cilium</keyword>
<dbReference type="InterPro" id="IPR052563">
    <property type="entry name" value="FliK"/>
</dbReference>
<feature type="region of interest" description="Disordered" evidence="1">
    <location>
        <begin position="187"/>
        <end position="227"/>
    </location>
</feature>
<feature type="domain" description="Flagellar hook-length control protein-like C-terminal" evidence="2">
    <location>
        <begin position="116"/>
        <end position="195"/>
    </location>
</feature>
<evidence type="ECO:0000313" key="4">
    <source>
        <dbReference type="Proteomes" id="UP001152766"/>
    </source>
</evidence>
<sequence length="241" mass="23260">GATGDARASRRVGDAGRALQADAAEARSGAPAAGHDAGSGHTVDAAKESAKAPLEAAQPGAHRPGTPDPALPGFAAGLQAATAGPAPAGATAAATTSAGIASPPQSAAFAPEVATRVSLMAVDGVQHAELQLNPADMGPVAVQIVVDGALAQVSFHAAHAETRQALEQSLPDLAAALQGQGLTLSGGGVFQQARQDPRGGGNDTGAADRGNNGAAGSRAAGSNGIDTPAARRTVGLLDTFA</sequence>
<evidence type="ECO:0000313" key="3">
    <source>
        <dbReference type="EMBL" id="MDG0863916.1"/>
    </source>
</evidence>
<dbReference type="RefSeq" id="WP_277583836.1">
    <property type="nucleotide sequence ID" value="NZ_SGUG01000023.1"/>
</dbReference>
<organism evidence="3 4">
    <name type="scientific">Pelomonas aquatica</name>
    <dbReference type="NCBI Taxonomy" id="431058"/>
    <lineage>
        <taxon>Bacteria</taxon>
        <taxon>Pseudomonadati</taxon>
        <taxon>Pseudomonadota</taxon>
        <taxon>Betaproteobacteria</taxon>
        <taxon>Burkholderiales</taxon>
        <taxon>Sphaerotilaceae</taxon>
        <taxon>Roseateles</taxon>
    </lineage>
</organism>
<dbReference type="Gene3D" id="3.30.750.140">
    <property type="match status" value="1"/>
</dbReference>
<name>A0A9X4LJ83_9BURK</name>
<dbReference type="CDD" id="cd17470">
    <property type="entry name" value="T3SS_Flik_C"/>
    <property type="match status" value="1"/>
</dbReference>
<gene>
    <name evidence="3" type="ORF">EXJ73_15745</name>
</gene>
<dbReference type="EMBL" id="SGUG01000023">
    <property type="protein sequence ID" value="MDG0863916.1"/>
    <property type="molecule type" value="Genomic_DNA"/>
</dbReference>
<evidence type="ECO:0000256" key="1">
    <source>
        <dbReference type="SAM" id="MobiDB-lite"/>
    </source>
</evidence>
<reference evidence="3" key="1">
    <citation type="submission" date="2019-02" db="EMBL/GenBank/DDBJ databases">
        <title>Draft genome of the type strain Pelomonas aquatica CCUG 52575T.</title>
        <authorList>
            <person name="Gomila M."/>
            <person name="Lalucat J."/>
        </authorList>
    </citation>
    <scope>NUCLEOTIDE SEQUENCE</scope>
    <source>
        <strain evidence="3">CCUG 52575</strain>
    </source>
</reference>
<keyword evidence="3" id="KW-0966">Cell projection</keyword>
<dbReference type="PANTHER" id="PTHR37533">
    <property type="entry name" value="FLAGELLAR HOOK-LENGTH CONTROL PROTEIN"/>
    <property type="match status" value="1"/>
</dbReference>
<dbReference type="AlphaFoldDB" id="A0A9X4LJ83"/>
<accession>A0A9X4LJ83</accession>
<keyword evidence="3" id="KW-0282">Flagellum</keyword>
<keyword evidence="4" id="KW-1185">Reference proteome</keyword>
<dbReference type="InterPro" id="IPR021136">
    <property type="entry name" value="Flagellar_hook_control-like_C"/>
</dbReference>
<dbReference type="Proteomes" id="UP001152766">
    <property type="component" value="Unassembled WGS sequence"/>
</dbReference>
<feature type="compositionally biased region" description="Low complexity" evidence="1">
    <location>
        <begin position="21"/>
        <end position="33"/>
    </location>
</feature>
<dbReference type="Pfam" id="PF02120">
    <property type="entry name" value="Flg_hook"/>
    <property type="match status" value="1"/>
</dbReference>
<protein>
    <submittedName>
        <fullName evidence="3">Flagellar hook-length control protein FliK</fullName>
    </submittedName>
</protein>
<feature type="region of interest" description="Disordered" evidence="1">
    <location>
        <begin position="1"/>
        <end position="74"/>
    </location>
</feature>
<dbReference type="InterPro" id="IPR038610">
    <property type="entry name" value="FliK-like_C_sf"/>
</dbReference>
<feature type="non-terminal residue" evidence="3">
    <location>
        <position position="1"/>
    </location>
</feature>
<comment type="caution">
    <text evidence="3">The sequence shown here is derived from an EMBL/GenBank/DDBJ whole genome shotgun (WGS) entry which is preliminary data.</text>
</comment>
<evidence type="ECO:0000259" key="2">
    <source>
        <dbReference type="Pfam" id="PF02120"/>
    </source>
</evidence>
<feature type="compositionally biased region" description="Low complexity" evidence="1">
    <location>
        <begin position="204"/>
        <end position="224"/>
    </location>
</feature>
<dbReference type="PANTHER" id="PTHR37533:SF2">
    <property type="entry name" value="FLAGELLAR HOOK-LENGTH CONTROL PROTEIN"/>
    <property type="match status" value="1"/>
</dbReference>
<proteinExistence type="predicted"/>